<organism evidence="1 2">
    <name type="scientific">Bullifex porci</name>
    <dbReference type="NCBI Taxonomy" id="2606638"/>
    <lineage>
        <taxon>Bacteria</taxon>
        <taxon>Pseudomonadati</taxon>
        <taxon>Spirochaetota</taxon>
        <taxon>Spirochaetia</taxon>
        <taxon>Spirochaetales</taxon>
        <taxon>Spirochaetaceae</taxon>
        <taxon>Bullifex</taxon>
    </lineage>
</organism>
<sequence length="93" mass="10930">MDGLSILKVYLENNTDKNVLFSLDYSSINGYMADPYWATSVLPYSSKYSTISWSQRTLEENLIFEVEDIEFELKAYDYWLSPNIVQKKIKIEL</sequence>
<gene>
    <name evidence="1" type="ORF">FYJ80_01480</name>
</gene>
<keyword evidence="2" id="KW-1185">Reference proteome</keyword>
<comment type="caution">
    <text evidence="1">The sequence shown here is derived from an EMBL/GenBank/DDBJ whole genome shotgun (WGS) entry which is preliminary data.</text>
</comment>
<evidence type="ECO:0000313" key="2">
    <source>
        <dbReference type="Proteomes" id="UP000460549"/>
    </source>
</evidence>
<protein>
    <submittedName>
        <fullName evidence="1">Uncharacterized protein</fullName>
    </submittedName>
</protein>
<dbReference type="EMBL" id="VUNN01000002">
    <property type="protein sequence ID" value="MSU05456.1"/>
    <property type="molecule type" value="Genomic_DNA"/>
</dbReference>
<reference evidence="1 2" key="1">
    <citation type="submission" date="2019-08" db="EMBL/GenBank/DDBJ databases">
        <title>In-depth cultivation of the pig gut microbiome towards novel bacterial diversity and tailored functional studies.</title>
        <authorList>
            <person name="Wylensek D."/>
            <person name="Hitch T.C.A."/>
            <person name="Clavel T."/>
        </authorList>
    </citation>
    <scope>NUCLEOTIDE SEQUENCE [LARGE SCALE GENOMIC DNA]</scope>
    <source>
        <strain evidence="1 2">NM-380-WT-3C1</strain>
    </source>
</reference>
<dbReference type="Proteomes" id="UP000460549">
    <property type="component" value="Unassembled WGS sequence"/>
</dbReference>
<name>A0A7X2PAQ6_9SPIO</name>
<proteinExistence type="predicted"/>
<evidence type="ECO:0000313" key="1">
    <source>
        <dbReference type="EMBL" id="MSU05456.1"/>
    </source>
</evidence>
<dbReference type="AlphaFoldDB" id="A0A7X2PAQ6"/>
<dbReference type="RefSeq" id="WP_154424356.1">
    <property type="nucleotide sequence ID" value="NZ_VUNN01000002.1"/>
</dbReference>
<accession>A0A7X2PAQ6</accession>